<dbReference type="EMBL" id="ML994654">
    <property type="protein sequence ID" value="KAF2181118.1"/>
    <property type="molecule type" value="Genomic_DNA"/>
</dbReference>
<dbReference type="AlphaFoldDB" id="A0A6A6DSB1"/>
<keyword evidence="2" id="KW-1185">Reference proteome</keyword>
<evidence type="ECO:0000313" key="1">
    <source>
        <dbReference type="EMBL" id="KAF2181118.1"/>
    </source>
</evidence>
<dbReference type="Proteomes" id="UP000800200">
    <property type="component" value="Unassembled WGS sequence"/>
</dbReference>
<evidence type="ECO:0000313" key="2">
    <source>
        <dbReference type="Proteomes" id="UP000800200"/>
    </source>
</evidence>
<proteinExistence type="predicted"/>
<organism evidence="1 2">
    <name type="scientific">Zopfia rhizophila CBS 207.26</name>
    <dbReference type="NCBI Taxonomy" id="1314779"/>
    <lineage>
        <taxon>Eukaryota</taxon>
        <taxon>Fungi</taxon>
        <taxon>Dikarya</taxon>
        <taxon>Ascomycota</taxon>
        <taxon>Pezizomycotina</taxon>
        <taxon>Dothideomycetes</taxon>
        <taxon>Dothideomycetes incertae sedis</taxon>
        <taxon>Zopfiaceae</taxon>
        <taxon>Zopfia</taxon>
    </lineage>
</organism>
<protein>
    <submittedName>
        <fullName evidence="1">Uncharacterized protein</fullName>
    </submittedName>
</protein>
<sequence length="98" mass="11122">MSCCLDGEVDLPLYGPLPRYLRNLFLGNDVRGREFRTNLRAYNAAFAFTSLNYIPTDCGVSAGGVQVFQIHGALYHLYFYNPQYAVDARVQRNPQLNL</sequence>
<name>A0A6A6DSB1_9PEZI</name>
<dbReference type="OrthoDB" id="4360910at2759"/>
<reference evidence="1" key="1">
    <citation type="journal article" date="2020" name="Stud. Mycol.">
        <title>101 Dothideomycetes genomes: a test case for predicting lifestyles and emergence of pathogens.</title>
        <authorList>
            <person name="Haridas S."/>
            <person name="Albert R."/>
            <person name="Binder M."/>
            <person name="Bloem J."/>
            <person name="Labutti K."/>
            <person name="Salamov A."/>
            <person name="Andreopoulos B."/>
            <person name="Baker S."/>
            <person name="Barry K."/>
            <person name="Bills G."/>
            <person name="Bluhm B."/>
            <person name="Cannon C."/>
            <person name="Castanera R."/>
            <person name="Culley D."/>
            <person name="Daum C."/>
            <person name="Ezra D."/>
            <person name="Gonzalez J."/>
            <person name="Henrissat B."/>
            <person name="Kuo A."/>
            <person name="Liang C."/>
            <person name="Lipzen A."/>
            <person name="Lutzoni F."/>
            <person name="Magnuson J."/>
            <person name="Mondo S."/>
            <person name="Nolan M."/>
            <person name="Ohm R."/>
            <person name="Pangilinan J."/>
            <person name="Park H.-J."/>
            <person name="Ramirez L."/>
            <person name="Alfaro M."/>
            <person name="Sun H."/>
            <person name="Tritt A."/>
            <person name="Yoshinaga Y."/>
            <person name="Zwiers L.-H."/>
            <person name="Turgeon B."/>
            <person name="Goodwin S."/>
            <person name="Spatafora J."/>
            <person name="Crous P."/>
            <person name="Grigoriev I."/>
        </authorList>
    </citation>
    <scope>NUCLEOTIDE SEQUENCE</scope>
    <source>
        <strain evidence="1">CBS 207.26</strain>
    </source>
</reference>
<accession>A0A6A6DSB1</accession>
<gene>
    <name evidence="1" type="ORF">K469DRAFT_792975</name>
</gene>